<keyword evidence="3 6" id="KW-1133">Transmembrane helix</keyword>
<feature type="transmembrane region" description="Helical" evidence="6">
    <location>
        <begin position="138"/>
        <end position="156"/>
    </location>
</feature>
<feature type="transmembrane region" description="Helical" evidence="6">
    <location>
        <begin position="209"/>
        <end position="225"/>
    </location>
</feature>
<feature type="transmembrane region" description="Helical" evidence="6">
    <location>
        <begin position="88"/>
        <end position="104"/>
    </location>
</feature>
<dbReference type="PANTHER" id="PTHR37422">
    <property type="entry name" value="TEICHURONIC ACID BIOSYNTHESIS PROTEIN TUAE"/>
    <property type="match status" value="1"/>
</dbReference>
<feature type="transmembrane region" description="Helical" evidence="6">
    <location>
        <begin position="365"/>
        <end position="384"/>
    </location>
</feature>
<evidence type="ECO:0000256" key="5">
    <source>
        <dbReference type="PROSITE-ProRule" id="PRU00339"/>
    </source>
</evidence>
<evidence type="ECO:0000256" key="6">
    <source>
        <dbReference type="SAM" id="Phobius"/>
    </source>
</evidence>
<dbReference type="InterPro" id="IPR011990">
    <property type="entry name" value="TPR-like_helical_dom_sf"/>
</dbReference>
<feature type="transmembrane region" description="Helical" evidence="6">
    <location>
        <begin position="110"/>
        <end position="131"/>
    </location>
</feature>
<dbReference type="PROSITE" id="PS50005">
    <property type="entry name" value="TPR"/>
    <property type="match status" value="1"/>
</dbReference>
<dbReference type="InterPro" id="IPR007016">
    <property type="entry name" value="O-antigen_ligase-rel_domated"/>
</dbReference>
<dbReference type="AlphaFoldDB" id="A0A482U019"/>
<feature type="transmembrane region" description="Helical" evidence="6">
    <location>
        <begin position="21"/>
        <end position="40"/>
    </location>
</feature>
<dbReference type="Pfam" id="PF14559">
    <property type="entry name" value="TPR_19"/>
    <property type="match status" value="1"/>
</dbReference>
<evidence type="ECO:0000256" key="3">
    <source>
        <dbReference type="ARBA" id="ARBA00022989"/>
    </source>
</evidence>
<feature type="repeat" description="TPR" evidence="5">
    <location>
        <begin position="509"/>
        <end position="542"/>
    </location>
</feature>
<comment type="caution">
    <text evidence="8">The sequence shown here is derived from an EMBL/GenBank/DDBJ whole genome shotgun (WGS) entry which is preliminary data.</text>
</comment>
<name>A0A482U019_9FLAO</name>
<feature type="transmembrane region" description="Helical" evidence="6">
    <location>
        <begin position="52"/>
        <end position="68"/>
    </location>
</feature>
<evidence type="ECO:0000256" key="1">
    <source>
        <dbReference type="ARBA" id="ARBA00004141"/>
    </source>
</evidence>
<evidence type="ECO:0000313" key="8">
    <source>
        <dbReference type="EMBL" id="RYJ52110.1"/>
    </source>
</evidence>
<dbReference type="Gene3D" id="1.25.40.10">
    <property type="entry name" value="Tetratricopeptide repeat domain"/>
    <property type="match status" value="2"/>
</dbReference>
<dbReference type="PANTHER" id="PTHR37422:SF13">
    <property type="entry name" value="LIPOPOLYSACCHARIDE BIOSYNTHESIS PROTEIN PA4999-RELATED"/>
    <property type="match status" value="1"/>
</dbReference>
<dbReference type="SUPFAM" id="SSF48452">
    <property type="entry name" value="TPR-like"/>
    <property type="match status" value="2"/>
</dbReference>
<feature type="transmembrane region" description="Helical" evidence="6">
    <location>
        <begin position="256"/>
        <end position="277"/>
    </location>
</feature>
<feature type="domain" description="O-antigen ligase-related" evidence="7">
    <location>
        <begin position="214"/>
        <end position="371"/>
    </location>
</feature>
<feature type="transmembrane region" description="Helical" evidence="6">
    <location>
        <begin position="231"/>
        <end position="249"/>
    </location>
</feature>
<keyword evidence="9" id="KW-1185">Reference proteome</keyword>
<feature type="transmembrane region" description="Helical" evidence="6">
    <location>
        <begin position="182"/>
        <end position="202"/>
    </location>
</feature>
<sequence>MKKQINASIPLNSEVASQNNVYYDFMSLLFLACYLLMDFLPDFKSIEIIGTQYFYISILNLIIALFIFKNPTFINQSLYTILQKSHLLKIYILFILLSGISFFSTKNLSLTLVSFIEILVVFIMFLNVLAIVSNRLHLIYRISILVGISVVLQTVLQLSDILKEAGSVINALSKLKGNTGNINIFAASLNIKIPFLLIGAIHFSNWKKWFLIFSLFLATFTIFLISARAAYLALFFELLLFIIFYLKLYSLKKITVLNVVYLLIPMLLSLILANIVFKVNNGTGRYESVGSRVVQIASTNEASVSARFTYWDNALSIINKFPATGIGLGNWKIESIPYEKTSIDDGFISSHTHNDFLEIAAETGVFNGLVYLSLFIIAFFINMKAILSKSDPNNKIIALLAVLILTGYFIDAFFNFPLYRPTMQFGFVLFLVFTVVNTLKTDEVNTVRITRQFSIGIIILSLITVYITFLTLKAYRLEYAIKYDKNPAQTSEEILKNLPQLPNVGIYSETFYEHLAIAYFSEEKYENAKKYFYLSNKINPYLGVSNWYLYKIEKINGNFDTAYEYIKTAFYSRPRTTNFYLDALKMASLKKDTSEIFKIHQLFTKYRSMPSNWKNTASALSISKYDTNKIIAFVNKGLKIYPTDTTLLNRKTRLIKRKESTNLNNTFINGLPAESAAKINYMVEAKKMGDSQQFEKAIVLYNKAFKENPEKVVILQDIAVCYYQLDKPEIAINYLERILNNPRLNDGKTEYLLSGCYFKIKDKTNGCNYLNIAFNKKYPNTEQLLNQFCK</sequence>
<dbReference type="GO" id="GO:0016020">
    <property type="term" value="C:membrane"/>
    <property type="evidence" value="ECO:0007669"/>
    <property type="project" value="UniProtKB-SubCell"/>
</dbReference>
<organism evidence="8 9">
    <name type="scientific">Flavobacterium petrolei</name>
    <dbReference type="NCBI Taxonomy" id="2259594"/>
    <lineage>
        <taxon>Bacteria</taxon>
        <taxon>Pseudomonadati</taxon>
        <taxon>Bacteroidota</taxon>
        <taxon>Flavobacteriia</taxon>
        <taxon>Flavobacteriales</taxon>
        <taxon>Flavobacteriaceae</taxon>
        <taxon>Flavobacterium</taxon>
    </lineage>
</organism>
<feature type="transmembrane region" description="Helical" evidence="6">
    <location>
        <begin position="396"/>
        <end position="416"/>
    </location>
</feature>
<dbReference type="EMBL" id="QNVY02000002">
    <property type="protein sequence ID" value="RYJ52110.1"/>
    <property type="molecule type" value="Genomic_DNA"/>
</dbReference>
<dbReference type="InterPro" id="IPR051533">
    <property type="entry name" value="WaaL-like"/>
</dbReference>
<keyword evidence="4 6" id="KW-0472">Membrane</keyword>
<comment type="subcellular location">
    <subcellularLocation>
        <location evidence="1">Membrane</location>
        <topology evidence="1">Multi-pass membrane protein</topology>
    </subcellularLocation>
</comment>
<dbReference type="Proteomes" id="UP000253235">
    <property type="component" value="Unassembled WGS sequence"/>
</dbReference>
<evidence type="ECO:0000256" key="2">
    <source>
        <dbReference type="ARBA" id="ARBA00022692"/>
    </source>
</evidence>
<dbReference type="InterPro" id="IPR019734">
    <property type="entry name" value="TPR_rpt"/>
</dbReference>
<dbReference type="Pfam" id="PF04932">
    <property type="entry name" value="Wzy_C"/>
    <property type="match status" value="1"/>
</dbReference>
<evidence type="ECO:0000259" key="7">
    <source>
        <dbReference type="Pfam" id="PF04932"/>
    </source>
</evidence>
<gene>
    <name evidence="8" type="ORF">DR871_007665</name>
</gene>
<accession>A0A482U019</accession>
<evidence type="ECO:0000256" key="4">
    <source>
        <dbReference type="ARBA" id="ARBA00023136"/>
    </source>
</evidence>
<feature type="transmembrane region" description="Helical" evidence="6">
    <location>
        <begin position="422"/>
        <end position="441"/>
    </location>
</feature>
<dbReference type="RefSeq" id="WP_113665822.1">
    <property type="nucleotide sequence ID" value="NZ_QNVY02000002.1"/>
</dbReference>
<protein>
    <recommendedName>
        <fullName evidence="7">O-antigen ligase-related domain-containing protein</fullName>
    </recommendedName>
</protein>
<keyword evidence="2 6" id="KW-0812">Transmembrane</keyword>
<dbReference type="OrthoDB" id="665122at2"/>
<keyword evidence="5" id="KW-0802">TPR repeat</keyword>
<proteinExistence type="predicted"/>
<evidence type="ECO:0000313" key="9">
    <source>
        <dbReference type="Proteomes" id="UP000253235"/>
    </source>
</evidence>
<feature type="transmembrane region" description="Helical" evidence="6">
    <location>
        <begin position="453"/>
        <end position="472"/>
    </location>
</feature>
<reference evidence="8 9" key="1">
    <citation type="submission" date="2019-01" db="EMBL/GenBank/DDBJ databases">
        <title>Flavobacterium sp. nov. isolated from arctic soil.</title>
        <authorList>
            <person name="Kim D.-U."/>
        </authorList>
    </citation>
    <scope>NUCLEOTIDE SEQUENCE [LARGE SCALE GENOMIC DNA]</scope>
    <source>
        <strain evidence="8 9">Kopri-42</strain>
    </source>
</reference>